<evidence type="ECO:0000256" key="1">
    <source>
        <dbReference type="SAM" id="Coils"/>
    </source>
</evidence>
<keyword evidence="1" id="KW-0175">Coiled coil</keyword>
<dbReference type="Gene3D" id="4.10.430.10">
    <property type="entry name" value="Histone-like protein H-NS, C-terminal domain"/>
    <property type="match status" value="1"/>
</dbReference>
<proteinExistence type="predicted"/>
<protein>
    <recommendedName>
        <fullName evidence="2">DNA-binding protein H-NS-like C-terminal domain-containing protein</fullName>
    </recommendedName>
</protein>
<name>A0A0F9S7F6_9ZZZZ</name>
<sequence>MKEVRSFIKTASLTDLEKAQQLINDAISKYTQQQKAKQEVLDLLKEKGLTLEDLQDGASDKRTKVKPKYRMELNGETIEWTGRGRRPKAFEGVELEKFLA</sequence>
<dbReference type="Pfam" id="PF00816">
    <property type="entry name" value="Histone_HNS"/>
    <property type="match status" value="1"/>
</dbReference>
<dbReference type="EMBL" id="LAZR01000772">
    <property type="protein sequence ID" value="KKN58202.1"/>
    <property type="molecule type" value="Genomic_DNA"/>
</dbReference>
<reference evidence="3" key="1">
    <citation type="journal article" date="2015" name="Nature">
        <title>Complex archaea that bridge the gap between prokaryotes and eukaryotes.</title>
        <authorList>
            <person name="Spang A."/>
            <person name="Saw J.H."/>
            <person name="Jorgensen S.L."/>
            <person name="Zaremba-Niedzwiedzka K."/>
            <person name="Martijn J."/>
            <person name="Lind A.E."/>
            <person name="van Eijk R."/>
            <person name="Schleper C."/>
            <person name="Guy L."/>
            <person name="Ettema T.J."/>
        </authorList>
    </citation>
    <scope>NUCLEOTIDE SEQUENCE</scope>
</reference>
<dbReference type="GO" id="GO:0003677">
    <property type="term" value="F:DNA binding"/>
    <property type="evidence" value="ECO:0007669"/>
    <property type="project" value="InterPro"/>
</dbReference>
<dbReference type="SMART" id="SM00528">
    <property type="entry name" value="HNS"/>
    <property type="match status" value="1"/>
</dbReference>
<dbReference type="SUPFAM" id="SSF81273">
    <property type="entry name" value="H-NS histone-like proteins"/>
    <property type="match status" value="1"/>
</dbReference>
<dbReference type="InterPro" id="IPR027444">
    <property type="entry name" value="H-NS_C_dom"/>
</dbReference>
<accession>A0A0F9S7F6</accession>
<dbReference type="AlphaFoldDB" id="A0A0F9S7F6"/>
<evidence type="ECO:0000313" key="3">
    <source>
        <dbReference type="EMBL" id="KKN58202.1"/>
    </source>
</evidence>
<feature type="domain" description="DNA-binding protein H-NS-like C-terminal" evidence="2">
    <location>
        <begin position="59"/>
        <end position="100"/>
    </location>
</feature>
<gene>
    <name evidence="3" type="ORF">LCGC14_0554450</name>
</gene>
<evidence type="ECO:0000259" key="2">
    <source>
        <dbReference type="SMART" id="SM00528"/>
    </source>
</evidence>
<comment type="caution">
    <text evidence="3">The sequence shown here is derived from an EMBL/GenBank/DDBJ whole genome shotgun (WGS) entry which is preliminary data.</text>
</comment>
<organism evidence="3">
    <name type="scientific">marine sediment metagenome</name>
    <dbReference type="NCBI Taxonomy" id="412755"/>
    <lineage>
        <taxon>unclassified sequences</taxon>
        <taxon>metagenomes</taxon>
        <taxon>ecological metagenomes</taxon>
    </lineage>
</organism>
<feature type="coiled-coil region" evidence="1">
    <location>
        <begin position="16"/>
        <end position="47"/>
    </location>
</feature>
<dbReference type="InterPro" id="IPR037150">
    <property type="entry name" value="H-NS_C_dom_sf"/>
</dbReference>